<dbReference type="EMBL" id="CAJJDN010000032">
    <property type="protein sequence ID" value="CAD8074895.1"/>
    <property type="molecule type" value="Genomic_DNA"/>
</dbReference>
<dbReference type="Proteomes" id="UP000692954">
    <property type="component" value="Unassembled WGS sequence"/>
</dbReference>
<reference evidence="2" key="1">
    <citation type="submission" date="2021-01" db="EMBL/GenBank/DDBJ databases">
        <authorList>
            <consortium name="Genoscope - CEA"/>
            <person name="William W."/>
        </authorList>
    </citation>
    <scope>NUCLEOTIDE SEQUENCE</scope>
</reference>
<proteinExistence type="predicted"/>
<evidence type="ECO:0000313" key="2">
    <source>
        <dbReference type="EMBL" id="CAD8074895.1"/>
    </source>
</evidence>
<name>A0A8S1MB15_9CILI</name>
<accession>A0A8S1MB15</accession>
<dbReference type="AlphaFoldDB" id="A0A8S1MB15"/>
<keyword evidence="3" id="KW-1185">Reference proteome</keyword>
<keyword evidence="1" id="KW-0175">Coiled coil</keyword>
<feature type="coiled-coil region" evidence="1">
    <location>
        <begin position="151"/>
        <end position="223"/>
    </location>
</feature>
<comment type="caution">
    <text evidence="2">The sequence shown here is derived from an EMBL/GenBank/DDBJ whole genome shotgun (WGS) entry which is preliminary data.</text>
</comment>
<sequence length="227" mass="27392">MLFIIGLNNFFHIIYDTRVILIICFHVRYKFVLQQILSLNDYAIINKNYLLKNQKQFIKNRNLMFVPPPYYYKQFNSPKSFSAPDLEKVKKHVDDYYSFGKFYQFKDIEADQIQILKEKLAEKNIQGNLKQKLKEISQEIFEICIKIQESIANVDNQHLELRNKLDEKYQNFNLICQFIHMKKKYSDLEEIYKNELVQLDQINKEMEVQIEDLSKQVDELNSDFIIH</sequence>
<organism evidence="2 3">
    <name type="scientific">Paramecium sonneborni</name>
    <dbReference type="NCBI Taxonomy" id="65129"/>
    <lineage>
        <taxon>Eukaryota</taxon>
        <taxon>Sar</taxon>
        <taxon>Alveolata</taxon>
        <taxon>Ciliophora</taxon>
        <taxon>Intramacronucleata</taxon>
        <taxon>Oligohymenophorea</taxon>
        <taxon>Peniculida</taxon>
        <taxon>Parameciidae</taxon>
        <taxon>Paramecium</taxon>
    </lineage>
</organism>
<evidence type="ECO:0000256" key="1">
    <source>
        <dbReference type="SAM" id="Coils"/>
    </source>
</evidence>
<evidence type="ECO:0000313" key="3">
    <source>
        <dbReference type="Proteomes" id="UP000692954"/>
    </source>
</evidence>
<dbReference type="OrthoDB" id="297948at2759"/>
<gene>
    <name evidence="2" type="ORF">PSON_ATCC_30995.1.T0320331</name>
</gene>
<protein>
    <submittedName>
        <fullName evidence="2">Uncharacterized protein</fullName>
    </submittedName>
</protein>